<dbReference type="Gene3D" id="3.30.470.20">
    <property type="entry name" value="ATP-grasp fold, B domain"/>
    <property type="match status" value="1"/>
</dbReference>
<comment type="caution">
    <text evidence="5">The sequence shown here is derived from an EMBL/GenBank/DDBJ whole genome shotgun (WGS) entry which is preliminary data.</text>
</comment>
<evidence type="ECO:0000256" key="3">
    <source>
        <dbReference type="PROSITE-ProRule" id="PRU00409"/>
    </source>
</evidence>
<dbReference type="RefSeq" id="WP_048463556.1">
    <property type="nucleotide sequence ID" value="NZ_LABX01000067.1"/>
</dbReference>
<dbReference type="PANTHER" id="PTHR42793">
    <property type="entry name" value="COA BINDING DOMAIN CONTAINING PROTEIN"/>
    <property type="match status" value="1"/>
</dbReference>
<dbReference type="SMART" id="SM00881">
    <property type="entry name" value="CoA_binding"/>
    <property type="match status" value="1"/>
</dbReference>
<dbReference type="InterPro" id="IPR011761">
    <property type="entry name" value="ATP-grasp"/>
</dbReference>
<dbReference type="GO" id="GO:0046872">
    <property type="term" value="F:metal ion binding"/>
    <property type="evidence" value="ECO:0007669"/>
    <property type="project" value="InterPro"/>
</dbReference>
<dbReference type="SUPFAM" id="SSF51735">
    <property type="entry name" value="NAD(P)-binding Rossmann-fold domains"/>
    <property type="match status" value="1"/>
</dbReference>
<dbReference type="InterPro" id="IPR036291">
    <property type="entry name" value="NAD(P)-bd_dom_sf"/>
</dbReference>
<dbReference type="PROSITE" id="PS50975">
    <property type="entry name" value="ATP_GRASP"/>
    <property type="match status" value="1"/>
</dbReference>
<dbReference type="Gene3D" id="3.40.50.261">
    <property type="entry name" value="Succinyl-CoA synthetase domains"/>
    <property type="match status" value="2"/>
</dbReference>
<proteinExistence type="inferred from homology"/>
<keyword evidence="3" id="KW-0067">ATP-binding</keyword>
<evidence type="ECO:0000256" key="2">
    <source>
        <dbReference type="ARBA" id="ARBA00060888"/>
    </source>
</evidence>
<dbReference type="GO" id="GO:0043758">
    <property type="term" value="F:acetate-CoA ligase (ADP-forming) activity"/>
    <property type="evidence" value="ECO:0007669"/>
    <property type="project" value="InterPro"/>
</dbReference>
<dbReference type="InterPro" id="IPR003781">
    <property type="entry name" value="CoA-bd"/>
</dbReference>
<protein>
    <recommendedName>
        <fullName evidence="4">ATP-grasp domain-containing protein</fullName>
    </recommendedName>
</protein>
<evidence type="ECO:0000313" key="5">
    <source>
        <dbReference type="EMBL" id="KMO36568.1"/>
    </source>
</evidence>
<gene>
    <name evidence="5" type="ORF">VP06_09680</name>
</gene>
<dbReference type="Pfam" id="PF13549">
    <property type="entry name" value="ATP-grasp_5"/>
    <property type="match status" value="1"/>
</dbReference>
<reference evidence="5 6" key="1">
    <citation type="submission" date="2015-03" db="EMBL/GenBank/DDBJ databases">
        <title>Genome sequencing of Methylobacterium aquaticum DSM16371 type strain.</title>
        <authorList>
            <person name="Chaudhry V."/>
            <person name="Patil P.B."/>
        </authorList>
    </citation>
    <scope>NUCLEOTIDE SEQUENCE [LARGE SCALE GENOMIC DNA]</scope>
    <source>
        <strain evidence="5 6">DSM 16371</strain>
    </source>
</reference>
<comment type="similarity">
    <text evidence="2">In the N-terminal section; belongs to the acetate CoA ligase alpha subunit family.</text>
</comment>
<evidence type="ECO:0000313" key="6">
    <source>
        <dbReference type="Proteomes" id="UP000035929"/>
    </source>
</evidence>
<dbReference type="OrthoDB" id="9807426at2"/>
<feature type="domain" description="ATP-grasp" evidence="4">
    <location>
        <begin position="493"/>
        <end position="529"/>
    </location>
</feature>
<dbReference type="GO" id="GO:0006099">
    <property type="term" value="P:tricarboxylic acid cycle"/>
    <property type="evidence" value="ECO:0007669"/>
    <property type="project" value="UniProtKB-KW"/>
</dbReference>
<dbReference type="InterPro" id="IPR043938">
    <property type="entry name" value="Ligase_CoA_dom"/>
</dbReference>
<dbReference type="InterPro" id="IPR032875">
    <property type="entry name" value="Succ_CoA_lig_flav_dom"/>
</dbReference>
<sequence length="703" mass="71020">MSASLTSLLAPESIAIIGASPERTHIRGALLHLLRANGYAGRIYPINPSYPEIDGLRCYPDVAAIGAPVDLAPVAIPAGAVLTALEQCAAAGVRNAVVISSGFAEDAAAAPDLQGRIAALARRTGMRICGPNAEGFHNEPGRVTATFSPAVEDPTVGGPPVSPRRIGVVAQSGGIGFALYNRGRALGLSFSSIVSTGNEADLSAADFLRHMAEDPETGAVLLFIESIRDLPTFRAAARAAARKAKPVVAIKVGGTEAGSAAAASHTASMTGWQAGYEALFRQLGIVAASDLDEALSVMAALITNPPARGDRVAILTVSGGAGALATDSLGLAGLRVAPLSAATQAQIRAFIPSYGTARNPVDLTAQGAQGGGTLRAANLLLEDDDIDIIVIVTSLANPHRVPLDGTDLRALVAAWRKPMLVHSYTLPSPLGLATMAGAGVAVMRSMSFLADAARALARTGAVGAGPGETLPSEGLRTAALLDTVGPLTEPAAKAVLAACGIATAPSRLVRTEAELDGAAEAVGYPLAVKVVSPGITHKTEAGGARLGVAGPDALREAYRGILEAAAQYAPEAVIEGVLLERMAPGGVEVIVSVVRDPAVGPVVTVGAGGTQAEIWRDTVHRIAPVDEAEAAAMLGDMRSARLLAGFRGAPPADAAALARLVAGLSRLAVAAPRIAELGLNPVIVHPKGGGCTIADALLVVAPA</sequence>
<dbReference type="PANTHER" id="PTHR42793:SF1">
    <property type="entry name" value="PEPTIDYL-LYSINE N-ACETYLTRANSFERASE PATZ"/>
    <property type="match status" value="1"/>
</dbReference>
<evidence type="ECO:0000256" key="1">
    <source>
        <dbReference type="ARBA" id="ARBA00022532"/>
    </source>
</evidence>
<keyword evidence="1" id="KW-0816">Tricarboxylic acid cycle</keyword>
<keyword evidence="3" id="KW-0547">Nucleotide-binding</keyword>
<dbReference type="AlphaFoldDB" id="A0A0J6ST91"/>
<dbReference type="PATRIC" id="fig|270351.6.peg.6732"/>
<accession>A0A0J6ST91</accession>
<dbReference type="Gene3D" id="3.30.1490.20">
    <property type="entry name" value="ATP-grasp fold, A domain"/>
    <property type="match status" value="1"/>
</dbReference>
<dbReference type="InterPro" id="IPR013815">
    <property type="entry name" value="ATP_grasp_subdomain_1"/>
</dbReference>
<dbReference type="FunFam" id="3.30.1490.20:FF:000020">
    <property type="entry name" value="Protein lysine acetyltransferase"/>
    <property type="match status" value="1"/>
</dbReference>
<dbReference type="Pfam" id="PF13607">
    <property type="entry name" value="Succ_CoA_lig"/>
    <property type="match status" value="1"/>
</dbReference>
<dbReference type="Pfam" id="PF19045">
    <property type="entry name" value="Ligase_CoA_2"/>
    <property type="match status" value="1"/>
</dbReference>
<dbReference type="SUPFAM" id="SSF56059">
    <property type="entry name" value="Glutathione synthetase ATP-binding domain-like"/>
    <property type="match status" value="1"/>
</dbReference>
<dbReference type="SUPFAM" id="SSF52210">
    <property type="entry name" value="Succinyl-CoA synthetase domains"/>
    <property type="match status" value="2"/>
</dbReference>
<dbReference type="InterPro" id="IPR016102">
    <property type="entry name" value="Succinyl-CoA_synth-like"/>
</dbReference>
<organism evidence="5 6">
    <name type="scientific">Methylobacterium aquaticum</name>
    <dbReference type="NCBI Taxonomy" id="270351"/>
    <lineage>
        <taxon>Bacteria</taxon>
        <taxon>Pseudomonadati</taxon>
        <taxon>Pseudomonadota</taxon>
        <taxon>Alphaproteobacteria</taxon>
        <taxon>Hyphomicrobiales</taxon>
        <taxon>Methylobacteriaceae</taxon>
        <taxon>Methylobacterium</taxon>
    </lineage>
</organism>
<evidence type="ECO:0000259" key="4">
    <source>
        <dbReference type="PROSITE" id="PS50975"/>
    </source>
</evidence>
<dbReference type="EMBL" id="LABX01000067">
    <property type="protein sequence ID" value="KMO36568.1"/>
    <property type="molecule type" value="Genomic_DNA"/>
</dbReference>
<dbReference type="Gene3D" id="3.40.50.720">
    <property type="entry name" value="NAD(P)-binding Rossmann-like Domain"/>
    <property type="match status" value="1"/>
</dbReference>
<dbReference type="GO" id="GO:0005524">
    <property type="term" value="F:ATP binding"/>
    <property type="evidence" value="ECO:0007669"/>
    <property type="project" value="UniProtKB-UniRule"/>
</dbReference>
<dbReference type="Pfam" id="PF13380">
    <property type="entry name" value="CoA_binding_2"/>
    <property type="match status" value="1"/>
</dbReference>
<dbReference type="Proteomes" id="UP000035929">
    <property type="component" value="Unassembled WGS sequence"/>
</dbReference>
<name>A0A0J6ST91_9HYPH</name>